<proteinExistence type="inferred from homology"/>
<accession>A0A1Y4EAV4</accession>
<evidence type="ECO:0000256" key="1">
    <source>
        <dbReference type="ARBA" id="ARBA00044755"/>
    </source>
</evidence>
<organism evidence="2 3">
    <name type="scientific">Thomasclavelia spiroformis</name>
    <dbReference type="NCBI Taxonomy" id="29348"/>
    <lineage>
        <taxon>Bacteria</taxon>
        <taxon>Bacillati</taxon>
        <taxon>Bacillota</taxon>
        <taxon>Erysipelotrichia</taxon>
        <taxon>Erysipelotrichales</taxon>
        <taxon>Coprobacillaceae</taxon>
        <taxon>Thomasclavelia</taxon>
    </lineage>
</organism>
<dbReference type="Proteomes" id="UP000196258">
    <property type="component" value="Unassembled WGS sequence"/>
</dbReference>
<dbReference type="RefSeq" id="WP_087255293.1">
    <property type="nucleotide sequence ID" value="NZ_CAJFOD010000089.1"/>
</dbReference>
<dbReference type="PANTHER" id="PTHR35024:SF4">
    <property type="entry name" value="POLYMER-FORMING CYTOSKELETAL PROTEIN"/>
    <property type="match status" value="1"/>
</dbReference>
<comment type="similarity">
    <text evidence="1">Belongs to the bactofilin family.</text>
</comment>
<dbReference type="PANTHER" id="PTHR35024">
    <property type="entry name" value="HYPOTHETICAL CYTOSOLIC PROTEIN"/>
    <property type="match status" value="1"/>
</dbReference>
<reference evidence="3" key="1">
    <citation type="submission" date="2017-04" db="EMBL/GenBank/DDBJ databases">
        <title>Function of individual gut microbiota members based on whole genome sequencing of pure cultures obtained from chicken caecum.</title>
        <authorList>
            <person name="Medvecky M."/>
            <person name="Cejkova D."/>
            <person name="Polansky O."/>
            <person name="Karasova D."/>
            <person name="Kubasova T."/>
            <person name="Cizek A."/>
            <person name="Rychlik I."/>
        </authorList>
    </citation>
    <scope>NUCLEOTIDE SEQUENCE [LARGE SCALE GENOMIC DNA]</scope>
    <source>
        <strain evidence="3">An149</strain>
    </source>
</reference>
<comment type="caution">
    <text evidence="2">The sequence shown here is derived from an EMBL/GenBank/DDBJ whole genome shotgun (WGS) entry which is preliminary data.</text>
</comment>
<evidence type="ECO:0000313" key="2">
    <source>
        <dbReference type="EMBL" id="OUQ05995.1"/>
    </source>
</evidence>
<dbReference type="EMBL" id="NFLB01000003">
    <property type="protein sequence ID" value="OUQ05995.1"/>
    <property type="molecule type" value="Genomic_DNA"/>
</dbReference>
<dbReference type="Pfam" id="PF04519">
    <property type="entry name" value="Bactofilin"/>
    <property type="match status" value="1"/>
</dbReference>
<dbReference type="InterPro" id="IPR007607">
    <property type="entry name" value="BacA/B"/>
</dbReference>
<dbReference type="AlphaFoldDB" id="A0A1Y4EAV4"/>
<gene>
    <name evidence="2" type="ORF">B5E91_04080</name>
</gene>
<evidence type="ECO:0008006" key="4">
    <source>
        <dbReference type="Google" id="ProtNLM"/>
    </source>
</evidence>
<name>A0A1Y4EAV4_9FIRM</name>
<sequence>MNKKSRIKDIINKTIFVEEEEEEEVATDVKVKTTPVNPTKTTKSVEPKIEKNVQVKTFKEETPKPTTFAKQPKVEPEYAPTVISNGTKINGDITCKADLQIEGSVEGNINCDKSVTIKGNVKGNIKANSLTTIDATIVGNVGCKGMVNILGTTNLQGDVNSSDVVLEGEIKGNIVAENKVSLKGTSVLDGNTTSAKIMVEEGSTIIGSIQTVSNKAAKK</sequence>
<protein>
    <recommendedName>
        <fullName evidence="4">Polymer-forming cytoskeletal protein</fullName>
    </recommendedName>
</protein>
<evidence type="ECO:0000313" key="3">
    <source>
        <dbReference type="Proteomes" id="UP000196258"/>
    </source>
</evidence>